<comment type="catalytic activity">
    <reaction evidence="1">
        <text>Hydrolysis of terminal non-reducing alpha-L-rhamnose residues in alpha-L-rhamnosides.</text>
        <dbReference type="EC" id="3.2.1.40"/>
    </reaction>
</comment>
<evidence type="ECO:0000259" key="5">
    <source>
        <dbReference type="Pfam" id="PF08531"/>
    </source>
</evidence>
<dbReference type="SUPFAM" id="SSF48208">
    <property type="entry name" value="Six-hairpin glycosidases"/>
    <property type="match status" value="1"/>
</dbReference>
<dbReference type="AlphaFoldDB" id="W7QD09"/>
<feature type="domain" description="Alpha-L-rhamnosidase six-hairpin glycosidase" evidence="6">
    <location>
        <begin position="481"/>
        <end position="843"/>
    </location>
</feature>
<evidence type="ECO:0000313" key="9">
    <source>
        <dbReference type="Proteomes" id="UP000019276"/>
    </source>
</evidence>
<dbReference type="Gene3D" id="2.60.120.260">
    <property type="entry name" value="Galactose-binding domain-like"/>
    <property type="match status" value="2"/>
</dbReference>
<dbReference type="InterPro" id="IPR008928">
    <property type="entry name" value="6-hairpin_glycosidase_sf"/>
</dbReference>
<dbReference type="PANTHER" id="PTHR33307:SF6">
    <property type="entry name" value="ALPHA-RHAMNOSIDASE (EUROFUNG)-RELATED"/>
    <property type="match status" value="1"/>
</dbReference>
<proteinExistence type="predicted"/>
<dbReference type="EMBL" id="ARZY01000019">
    <property type="protein sequence ID" value="EWH09801.1"/>
    <property type="molecule type" value="Genomic_DNA"/>
</dbReference>
<feature type="domain" description="Alpha-L-rhamnosidase C-terminal" evidence="7">
    <location>
        <begin position="846"/>
        <end position="910"/>
    </location>
</feature>
<organism evidence="8 9">
    <name type="scientific">Catenovulum agarivorans DS-2</name>
    <dbReference type="NCBI Taxonomy" id="1328313"/>
    <lineage>
        <taxon>Bacteria</taxon>
        <taxon>Pseudomonadati</taxon>
        <taxon>Pseudomonadota</taxon>
        <taxon>Gammaproteobacteria</taxon>
        <taxon>Alteromonadales</taxon>
        <taxon>Alteromonadaceae</taxon>
        <taxon>Catenovulum</taxon>
    </lineage>
</organism>
<dbReference type="GO" id="GO:0005975">
    <property type="term" value="P:carbohydrate metabolic process"/>
    <property type="evidence" value="ECO:0007669"/>
    <property type="project" value="InterPro"/>
</dbReference>
<dbReference type="GO" id="GO:0030596">
    <property type="term" value="F:alpha-L-rhamnosidase activity"/>
    <property type="evidence" value="ECO:0007669"/>
    <property type="project" value="UniProtKB-EC"/>
</dbReference>
<dbReference type="RefSeq" id="WP_235188586.1">
    <property type="nucleotide sequence ID" value="NZ_ARZY01000019.1"/>
</dbReference>
<dbReference type="Proteomes" id="UP000019276">
    <property type="component" value="Unassembled WGS sequence"/>
</dbReference>
<evidence type="ECO:0000259" key="6">
    <source>
        <dbReference type="Pfam" id="PF17389"/>
    </source>
</evidence>
<protein>
    <recommendedName>
        <fullName evidence="2">alpha-L-rhamnosidase</fullName>
        <ecNumber evidence="2">3.2.1.40</ecNumber>
    </recommendedName>
</protein>
<reference evidence="8 9" key="1">
    <citation type="journal article" date="2014" name="Genome Announc.">
        <title>Draft Genome Sequence of the Agar-Degrading Bacterium Catenovulum sp. Strain DS-2, Isolated from Intestines of Haliotis diversicolor.</title>
        <authorList>
            <person name="Shan D."/>
            <person name="Li X."/>
            <person name="Gu Z."/>
            <person name="Wei G."/>
            <person name="Gao Z."/>
            <person name="Shao Z."/>
        </authorList>
    </citation>
    <scope>NUCLEOTIDE SEQUENCE [LARGE SCALE GENOMIC DNA]</scope>
    <source>
        <strain evidence="8 9">DS-2</strain>
    </source>
</reference>
<dbReference type="PANTHER" id="PTHR33307">
    <property type="entry name" value="ALPHA-RHAMNOSIDASE (EUROFUNG)"/>
    <property type="match status" value="1"/>
</dbReference>
<dbReference type="InterPro" id="IPR035398">
    <property type="entry name" value="Bac_rhamnosid_C"/>
</dbReference>
<evidence type="ECO:0000256" key="1">
    <source>
        <dbReference type="ARBA" id="ARBA00001445"/>
    </source>
</evidence>
<dbReference type="EC" id="3.2.1.40" evidence="2"/>
<evidence type="ECO:0000256" key="3">
    <source>
        <dbReference type="ARBA" id="ARBA00022801"/>
    </source>
</evidence>
<dbReference type="Gene3D" id="2.60.40.10">
    <property type="entry name" value="Immunoglobulins"/>
    <property type="match status" value="1"/>
</dbReference>
<dbReference type="Pfam" id="PF25788">
    <property type="entry name" value="Ig_Rha78A_N"/>
    <property type="match status" value="1"/>
</dbReference>
<accession>W7QD09</accession>
<keyword evidence="9" id="KW-1185">Reference proteome</keyword>
<evidence type="ECO:0000259" key="4">
    <source>
        <dbReference type="Pfam" id="PF05592"/>
    </source>
</evidence>
<dbReference type="InterPro" id="IPR035396">
    <property type="entry name" value="Bac_rhamnosid6H"/>
</dbReference>
<dbReference type="Pfam" id="PF17390">
    <property type="entry name" value="Bac_rhamnosid_C"/>
    <property type="match status" value="1"/>
</dbReference>
<dbReference type="InterPro" id="IPR016007">
    <property type="entry name" value="Alpha_rhamnosid"/>
</dbReference>
<dbReference type="InterPro" id="IPR013783">
    <property type="entry name" value="Ig-like_fold"/>
</dbReference>
<comment type="caution">
    <text evidence="8">The sequence shown here is derived from an EMBL/GenBank/DDBJ whole genome shotgun (WGS) entry which is preliminary data.</text>
</comment>
<dbReference type="PIRSF" id="PIRSF010631">
    <property type="entry name" value="A-rhamnsds"/>
    <property type="match status" value="1"/>
</dbReference>
<keyword evidence="3" id="KW-0378">Hydrolase</keyword>
<dbReference type="eggNOG" id="COG3408">
    <property type="taxonomic scope" value="Bacteria"/>
</dbReference>
<evidence type="ECO:0000313" key="8">
    <source>
        <dbReference type="EMBL" id="EWH09801.1"/>
    </source>
</evidence>
<dbReference type="InterPro" id="IPR012341">
    <property type="entry name" value="6hp_glycosidase-like_sf"/>
</dbReference>
<feature type="domain" description="Bacterial alpha-L-rhamnosidase N-terminal" evidence="5">
    <location>
        <begin position="189"/>
        <end position="358"/>
    </location>
</feature>
<dbReference type="PATRIC" id="fig|1328313.3.peg.2240"/>
<dbReference type="Pfam" id="PF08531">
    <property type="entry name" value="Bac_rhamnosid_N"/>
    <property type="match status" value="1"/>
</dbReference>
<dbReference type="InterPro" id="IPR013737">
    <property type="entry name" value="Bac_rhamnosid_N"/>
</dbReference>
<gene>
    <name evidence="8" type="ORF">DS2_10958</name>
</gene>
<dbReference type="Pfam" id="PF17389">
    <property type="entry name" value="Bac_rhamnosid6H"/>
    <property type="match status" value="1"/>
</dbReference>
<dbReference type="Gene3D" id="2.60.420.10">
    <property type="entry name" value="Maltose phosphorylase, domain 3"/>
    <property type="match status" value="1"/>
</dbReference>
<dbReference type="InterPro" id="IPR008902">
    <property type="entry name" value="Rhamnosid_concanavalin"/>
</dbReference>
<name>W7QD09_9ALTE</name>
<evidence type="ECO:0000259" key="7">
    <source>
        <dbReference type="Pfam" id="PF17390"/>
    </source>
</evidence>
<evidence type="ECO:0000256" key="2">
    <source>
        <dbReference type="ARBA" id="ARBA00012652"/>
    </source>
</evidence>
<dbReference type="Pfam" id="PF05592">
    <property type="entry name" value="Bac_rhamnosid"/>
    <property type="match status" value="1"/>
</dbReference>
<dbReference type="STRING" id="1328313.DS2_10958"/>
<feature type="domain" description="Alpha-L-rhamnosidase concanavalin-like" evidence="4">
    <location>
        <begin position="374"/>
        <end position="473"/>
    </location>
</feature>
<sequence>MLFIQACSNPNATSKHINNSDVLVPAPTALKVGEGFVNPIGYYEQKPRFSWQISAQSTTQQQTAYQVQVASSSNFSDSTLLWDSQKTLSDQNAWVRYQGKALQSRQKVYWRVRIWDQDQQASAWSEINRIEMGIINNDDWQAQWIGHPAPPERTKDSIIFSSVKGNAFPVPDVEYYRPFYLRTGFQLPKKVKKARLYITAKGVFKPYINGMAISEDAMTPGWTPYHKRIETLAYDVTEFIHTGKNALGVAVAEGWHSGRIFHPTVQQPTLPIRLLAQLEIELEDGTTQVIASDKSWIASNRGPIREASNYDGEYYDANYELPNWSSPNFTAESAAKWQPVLVEPLDPAVALQPKRHKAVSTTTTIAAQNIVSNKNGVVIFDMGQNLVGVPEIKVPAIKGQRIKLRFAEALEGERFAVENLRSAKNTDYYVANATGPITYQPTFTFHGYRYVELSGHDTSATPSTDWITSKVLHSNFNVYDNFNSDHVLLNKLSNNVEWGLRGNFLDIPTDCPQRDERLGWTGDAQVFVQASMYKADVYSFWSAWLQSMREDQGIDGLVPNYVPFRSFLKSLTGAAWGDAATIVPWELYQFTGDIGVLEENYNMMKRWVGYHTYNSYQHISRMGSHGDWLQPFTLNGTNGGDTNRDLIATAYYAHSTHILAKSAKLLGYETDAQYYQKLFEQIREKFRHYFFDQNMDLHALITKPPLFQNGSERKSKAKTFSPVTTQTTYLLPLAFDLFDKEEQLAAVDKLVALIEKSDRHLRTGFLGTPLLAPVLQRFGHSDLMYDLLFQETYPSWFYSIKNGATTMWERWNSYSLQDGFNGEKMNSLNHYAYGAVASWFYRGILGIQPTKPGFKHFIFNPQFNRKLGQVSGSQSTPLGDIAAQWQIQQKNVFIELTVPKNSQANLMLPKVNIEQLLFNGQAIDTKQATLQPGSYEIKGTFKVDLK</sequence>
<dbReference type="Gene3D" id="1.50.10.10">
    <property type="match status" value="1"/>
</dbReference>